<evidence type="ECO:0000313" key="9">
    <source>
        <dbReference type="Proteomes" id="UP000324222"/>
    </source>
</evidence>
<dbReference type="InterPro" id="IPR011333">
    <property type="entry name" value="SKP1/BTB/POZ_sf"/>
</dbReference>
<dbReference type="GO" id="GO:0008406">
    <property type="term" value="P:gonad development"/>
    <property type="evidence" value="ECO:0007669"/>
    <property type="project" value="UniProtKB-ARBA"/>
</dbReference>
<dbReference type="GO" id="GO:0035167">
    <property type="term" value="P:larval lymph gland hemopoiesis"/>
    <property type="evidence" value="ECO:0007669"/>
    <property type="project" value="UniProtKB-ARBA"/>
</dbReference>
<evidence type="ECO:0000256" key="6">
    <source>
        <dbReference type="SAM" id="MobiDB-lite"/>
    </source>
</evidence>
<dbReference type="GO" id="GO:0016199">
    <property type="term" value="P:axon midline choice point recognition"/>
    <property type="evidence" value="ECO:0007669"/>
    <property type="project" value="UniProtKB-ARBA"/>
</dbReference>
<evidence type="ECO:0000256" key="3">
    <source>
        <dbReference type="ARBA" id="ARBA00022902"/>
    </source>
</evidence>
<keyword evidence="4" id="KW-0539">Nucleus</keyword>
<gene>
    <name evidence="8" type="primary">bab2_3</name>
    <name evidence="8" type="ORF">E2C01_003118</name>
</gene>
<feature type="domain" description="BTB" evidence="7">
    <location>
        <begin position="43"/>
        <end position="114"/>
    </location>
</feature>
<dbReference type="CDD" id="cd18315">
    <property type="entry name" value="BTB_POZ_BAB-like"/>
    <property type="match status" value="1"/>
</dbReference>
<evidence type="ECO:0000256" key="2">
    <source>
        <dbReference type="ARBA" id="ARBA00022782"/>
    </source>
</evidence>
<feature type="region of interest" description="Disordered" evidence="6">
    <location>
        <begin position="325"/>
        <end position="380"/>
    </location>
</feature>
<dbReference type="PANTHER" id="PTHR23110:SF111">
    <property type="entry name" value="LONGITUDINALS LACKING PROTEIN, ISOFORMS F_I_K_T"/>
    <property type="match status" value="1"/>
</dbReference>
<feature type="compositionally biased region" description="Low complexity" evidence="6">
    <location>
        <begin position="242"/>
        <end position="251"/>
    </location>
</feature>
<dbReference type="GO" id="GO:0048813">
    <property type="term" value="P:dendrite morphogenesis"/>
    <property type="evidence" value="ECO:0007669"/>
    <property type="project" value="UniProtKB-ARBA"/>
</dbReference>
<feature type="compositionally biased region" description="Low complexity" evidence="6">
    <location>
        <begin position="350"/>
        <end position="377"/>
    </location>
</feature>
<dbReference type="GO" id="GO:0005634">
    <property type="term" value="C:nucleus"/>
    <property type="evidence" value="ECO:0007669"/>
    <property type="project" value="TreeGrafter"/>
</dbReference>
<feature type="region of interest" description="Disordered" evidence="6">
    <location>
        <begin position="135"/>
        <end position="229"/>
    </location>
</feature>
<accession>A0A5B7CNV7</accession>
<dbReference type="AlphaFoldDB" id="A0A5B7CNV7"/>
<name>A0A5B7CNV7_PORTR</name>
<dbReference type="SUPFAM" id="SSF54695">
    <property type="entry name" value="POZ domain"/>
    <property type="match status" value="1"/>
</dbReference>
<keyword evidence="3" id="KW-0524">Neurogenesis</keyword>
<dbReference type="GO" id="GO:0045476">
    <property type="term" value="P:nurse cell apoptotic process"/>
    <property type="evidence" value="ECO:0007669"/>
    <property type="project" value="UniProtKB-ARBA"/>
</dbReference>
<dbReference type="OrthoDB" id="6359816at2759"/>
<comment type="caution">
    <text evidence="8">The sequence shown here is derived from an EMBL/GenBank/DDBJ whole genome shotgun (WGS) entry which is preliminary data.</text>
</comment>
<evidence type="ECO:0000259" key="7">
    <source>
        <dbReference type="PROSITE" id="PS50097"/>
    </source>
</evidence>
<dbReference type="InterPro" id="IPR000210">
    <property type="entry name" value="BTB/POZ_dom"/>
</dbReference>
<dbReference type="Gene3D" id="3.30.710.10">
    <property type="entry name" value="Potassium Channel Kv1.1, Chain A"/>
    <property type="match status" value="1"/>
</dbReference>
<evidence type="ECO:0000256" key="1">
    <source>
        <dbReference type="ARBA" id="ARBA00022473"/>
    </source>
</evidence>
<reference evidence="8 9" key="1">
    <citation type="submission" date="2019-05" db="EMBL/GenBank/DDBJ databases">
        <title>Another draft genome of Portunus trituberculatus and its Hox gene families provides insights of decapod evolution.</title>
        <authorList>
            <person name="Jeong J.-H."/>
            <person name="Song I."/>
            <person name="Kim S."/>
            <person name="Choi T."/>
            <person name="Kim D."/>
            <person name="Ryu S."/>
            <person name="Kim W."/>
        </authorList>
    </citation>
    <scope>NUCLEOTIDE SEQUENCE [LARGE SCALE GENOMIC DNA]</scope>
    <source>
        <tissue evidence="8">Muscle</tissue>
    </source>
</reference>
<dbReference type="PROSITE" id="PS50097">
    <property type="entry name" value="BTB"/>
    <property type="match status" value="1"/>
</dbReference>
<keyword evidence="2" id="KW-0221">Differentiation</keyword>
<comment type="function">
    <text evidence="5">Putative transcription factor required for axon growth and guidance in the central and peripheral nervous systems. Repels CNS axons away from the midline by promoting the expression of the midline repellent sli and its receptor robo.</text>
</comment>
<dbReference type="GO" id="GO:0006357">
    <property type="term" value="P:regulation of transcription by RNA polymerase II"/>
    <property type="evidence" value="ECO:0007669"/>
    <property type="project" value="TreeGrafter"/>
</dbReference>
<proteinExistence type="predicted"/>
<feature type="region of interest" description="Disordered" evidence="6">
    <location>
        <begin position="242"/>
        <end position="304"/>
    </location>
</feature>
<feature type="compositionally biased region" description="Basic and acidic residues" evidence="6">
    <location>
        <begin position="180"/>
        <end position="200"/>
    </location>
</feature>
<dbReference type="GO" id="GO:0045467">
    <property type="term" value="P:R7 cell development"/>
    <property type="evidence" value="ECO:0007669"/>
    <property type="project" value="UniProtKB-ARBA"/>
</dbReference>
<keyword evidence="1" id="KW-0217">Developmental protein</keyword>
<dbReference type="GO" id="GO:0007526">
    <property type="term" value="P:larval somatic muscle development"/>
    <property type="evidence" value="ECO:0007669"/>
    <property type="project" value="UniProtKB-ARBA"/>
</dbReference>
<evidence type="ECO:0000256" key="4">
    <source>
        <dbReference type="ARBA" id="ARBA00023242"/>
    </source>
</evidence>
<dbReference type="SMART" id="SM00225">
    <property type="entry name" value="BTB"/>
    <property type="match status" value="1"/>
</dbReference>
<keyword evidence="9" id="KW-1185">Reference proteome</keyword>
<dbReference type="GO" id="GO:0007464">
    <property type="term" value="P:R3/R4 cell fate commitment"/>
    <property type="evidence" value="ECO:0007669"/>
    <property type="project" value="UniProtKB-ARBA"/>
</dbReference>
<evidence type="ECO:0000256" key="5">
    <source>
        <dbReference type="ARBA" id="ARBA00037382"/>
    </source>
</evidence>
<dbReference type="EMBL" id="VSRR010000119">
    <property type="protein sequence ID" value="MPC10481.1"/>
    <property type="molecule type" value="Genomic_DNA"/>
</dbReference>
<protein>
    <submittedName>
        <fullName evidence="8">Protein bric-a-brac 2</fullName>
    </submittedName>
</protein>
<dbReference type="InterPro" id="IPR051095">
    <property type="entry name" value="Dros_DevTransReg"/>
</dbReference>
<evidence type="ECO:0000313" key="8">
    <source>
        <dbReference type="EMBL" id="MPC10481.1"/>
    </source>
</evidence>
<organism evidence="8 9">
    <name type="scientific">Portunus trituberculatus</name>
    <name type="common">Swimming crab</name>
    <name type="synonym">Neptunus trituberculatus</name>
    <dbReference type="NCBI Taxonomy" id="210409"/>
    <lineage>
        <taxon>Eukaryota</taxon>
        <taxon>Metazoa</taxon>
        <taxon>Ecdysozoa</taxon>
        <taxon>Arthropoda</taxon>
        <taxon>Crustacea</taxon>
        <taxon>Multicrustacea</taxon>
        <taxon>Malacostraca</taxon>
        <taxon>Eumalacostraca</taxon>
        <taxon>Eucarida</taxon>
        <taxon>Decapoda</taxon>
        <taxon>Pleocyemata</taxon>
        <taxon>Brachyura</taxon>
        <taxon>Eubrachyura</taxon>
        <taxon>Portunoidea</taxon>
        <taxon>Portunidae</taxon>
        <taxon>Portuninae</taxon>
        <taxon>Portunus</taxon>
    </lineage>
</organism>
<dbReference type="Pfam" id="PF00651">
    <property type="entry name" value="BTB"/>
    <property type="match status" value="1"/>
</dbReference>
<dbReference type="PANTHER" id="PTHR23110">
    <property type="entry name" value="BTB DOMAIN TRANSCRIPTION FACTOR"/>
    <property type="match status" value="1"/>
</dbReference>
<sequence length="429" mass="46137">MGLAGSGMSSSYGPQQHYCLRWNNHQHNLLGVLEAVLNSQQYADVSLFCEGVFPPGHVLRVHKLVLLASSAHFERILQASPEGQQPVIILDGTRYADLRALVDYMYRGEVNIEQDQLSSLLKTAETLKIKGLADVASKEEDDGGGGKERRLEGSVSSSTPPPAKRSKPSPVESALSLAQDGREVRVGGRDSRSDMRDIRDLSNFSMVPGGYPRRPPSPQGPNIPSTGSFTQARSLLYSSSLISRPSSKSPGPTLPAPPFFPSGLVRPRSPHHQYDPTPGSSLLPPRTSPQSPVPDPKMVQQLGVKDEGRLKVRCSADAILSKTELLTPKGEMGEEEEDNGLSTGGRDNGTSDITTTTTTTSRQRNLSTSSSGNTSTGRARLTIRSRKPFLGVYPLQVEAIAFRLPAACRSGGLVLPLKACFTEAALISD</sequence>
<dbReference type="Proteomes" id="UP000324222">
    <property type="component" value="Unassembled WGS sequence"/>
</dbReference>